<protein>
    <submittedName>
        <fullName evidence="1">Uncharacterized protein</fullName>
    </submittedName>
</protein>
<evidence type="ECO:0000313" key="2">
    <source>
        <dbReference type="Proteomes" id="UP000255534"/>
    </source>
</evidence>
<organism evidence="1 2">
    <name type="scientific">Salmonella enterica I</name>
    <dbReference type="NCBI Taxonomy" id="59201"/>
    <lineage>
        <taxon>Bacteria</taxon>
        <taxon>Pseudomonadati</taxon>
        <taxon>Pseudomonadota</taxon>
        <taxon>Gammaproteobacteria</taxon>
        <taxon>Enterobacterales</taxon>
        <taxon>Enterobacteriaceae</taxon>
        <taxon>Salmonella</taxon>
    </lineage>
</organism>
<dbReference type="AlphaFoldDB" id="A0A379V2K6"/>
<reference evidence="1 2" key="1">
    <citation type="submission" date="2018-06" db="EMBL/GenBank/DDBJ databases">
        <authorList>
            <consortium name="Pathogen Informatics"/>
            <person name="Doyle S."/>
        </authorList>
    </citation>
    <scope>NUCLEOTIDE SEQUENCE [LARGE SCALE GENOMIC DNA]</scope>
    <source>
        <strain evidence="1 2">NCTC5798</strain>
    </source>
</reference>
<accession>A0A379V2K6</accession>
<proteinExistence type="predicted"/>
<dbReference type="Proteomes" id="UP000255534">
    <property type="component" value="Unassembled WGS sequence"/>
</dbReference>
<gene>
    <name evidence="1" type="ORF">NCTC5798_05970</name>
</gene>
<sequence length="144" mass="16460">MNKKFDITEETYMGYGFKRQELTDFFHSKGKHVDFGVPPMSFEDSSDFDGALTLNDALAEVESLKSRVRDLEALLPILLGEYRNDDPLLLAIQIRNKDWLDYDPDNDRATRGNQAAIIHDLEKRGFPKRQAEAIELVACPIKRG</sequence>
<dbReference type="EMBL" id="UGXK01000001">
    <property type="protein sequence ID" value="SUG74650.1"/>
    <property type="molecule type" value="Genomic_DNA"/>
</dbReference>
<evidence type="ECO:0000313" key="1">
    <source>
        <dbReference type="EMBL" id="SUG74650.1"/>
    </source>
</evidence>
<name>A0A379V2K6_SALET</name>